<proteinExistence type="inferred from homology"/>
<dbReference type="Gene3D" id="1.10.8.50">
    <property type="match status" value="1"/>
</dbReference>
<dbReference type="Pfam" id="PF01149">
    <property type="entry name" value="Fapy_DNA_glyco"/>
    <property type="match status" value="1"/>
</dbReference>
<dbReference type="PANTHER" id="PTHR42697">
    <property type="entry name" value="ENDONUCLEASE 8"/>
    <property type="match status" value="1"/>
</dbReference>
<evidence type="ECO:0000256" key="12">
    <source>
        <dbReference type="ARBA" id="ARBA00023268"/>
    </source>
</evidence>
<reference evidence="17" key="1">
    <citation type="submission" date="2023-01" db="EMBL/GenBank/DDBJ databases">
        <title>The diversity of Class Acidimicrobiia in South China Sea sediment environments and the proposal of Iamia marina sp. nov., a novel species of the genus Iamia.</title>
        <authorList>
            <person name="He Y."/>
            <person name="Tian X."/>
        </authorList>
    </citation>
    <scope>NUCLEOTIDE SEQUENCE</scope>
    <source>
        <strain evidence="17">DSM 19957</strain>
    </source>
</reference>
<evidence type="ECO:0000313" key="18">
    <source>
        <dbReference type="Proteomes" id="UP001216390"/>
    </source>
</evidence>
<comment type="cofactor">
    <cofactor evidence="1">
        <name>Zn(2+)</name>
        <dbReference type="ChEBI" id="CHEBI:29105"/>
    </cofactor>
</comment>
<dbReference type="Proteomes" id="UP001216390">
    <property type="component" value="Chromosome"/>
</dbReference>
<evidence type="ECO:0000256" key="8">
    <source>
        <dbReference type="ARBA" id="ARBA00022833"/>
    </source>
</evidence>
<evidence type="ECO:0000259" key="16">
    <source>
        <dbReference type="PROSITE" id="PS51068"/>
    </source>
</evidence>
<dbReference type="InterPro" id="IPR010979">
    <property type="entry name" value="Ribosomal_uS13-like_H2TH"/>
</dbReference>
<gene>
    <name evidence="17" type="ORF">PO878_08470</name>
</gene>
<dbReference type="GO" id="GO:0000703">
    <property type="term" value="F:oxidized pyrimidine nucleobase lesion DNA N-glycosylase activity"/>
    <property type="evidence" value="ECO:0007669"/>
    <property type="project" value="TreeGrafter"/>
</dbReference>
<dbReference type="GO" id="GO:0140078">
    <property type="term" value="F:class I DNA-(apurinic or apyrimidinic site) endonuclease activity"/>
    <property type="evidence" value="ECO:0007669"/>
    <property type="project" value="UniProtKB-EC"/>
</dbReference>
<dbReference type="SUPFAM" id="SSF57716">
    <property type="entry name" value="Glucocorticoid receptor-like (DNA-binding domain)"/>
    <property type="match status" value="1"/>
</dbReference>
<dbReference type="CDD" id="cd08970">
    <property type="entry name" value="AcNei1_N"/>
    <property type="match status" value="1"/>
</dbReference>
<keyword evidence="9" id="KW-0238">DNA-binding</keyword>
<dbReference type="SMART" id="SM01232">
    <property type="entry name" value="H2TH"/>
    <property type="match status" value="1"/>
</dbReference>
<dbReference type="AlphaFoldDB" id="A0AAE9YCN6"/>
<dbReference type="Pfam" id="PF06831">
    <property type="entry name" value="H2TH"/>
    <property type="match status" value="1"/>
</dbReference>
<dbReference type="Pfam" id="PF06827">
    <property type="entry name" value="zf-FPG_IleRS"/>
    <property type="match status" value="1"/>
</dbReference>
<feature type="domain" description="FPG-type" evidence="15">
    <location>
        <begin position="230"/>
        <end position="262"/>
    </location>
</feature>
<evidence type="ECO:0000259" key="15">
    <source>
        <dbReference type="PROSITE" id="PS51066"/>
    </source>
</evidence>
<keyword evidence="11" id="KW-0456">Lyase</keyword>
<keyword evidence="6 14" id="KW-0863">Zinc-finger</keyword>
<evidence type="ECO:0000256" key="10">
    <source>
        <dbReference type="ARBA" id="ARBA00023204"/>
    </source>
</evidence>
<name>A0AAE9YCN6_9ACTN</name>
<keyword evidence="12" id="KW-0511">Multifunctional enzyme</keyword>
<keyword evidence="10" id="KW-0234">DNA repair</keyword>
<evidence type="ECO:0000256" key="4">
    <source>
        <dbReference type="ARBA" id="ARBA00022723"/>
    </source>
</evidence>
<keyword evidence="4" id="KW-0479">Metal-binding</keyword>
<keyword evidence="18" id="KW-1185">Reference proteome</keyword>
<evidence type="ECO:0000256" key="9">
    <source>
        <dbReference type="ARBA" id="ARBA00023125"/>
    </source>
</evidence>
<dbReference type="SUPFAM" id="SSF46946">
    <property type="entry name" value="S13-like H2TH domain"/>
    <property type="match status" value="1"/>
</dbReference>
<keyword evidence="13" id="KW-0326">Glycosidase</keyword>
<evidence type="ECO:0000256" key="1">
    <source>
        <dbReference type="ARBA" id="ARBA00001947"/>
    </source>
</evidence>
<evidence type="ECO:0000313" key="17">
    <source>
        <dbReference type="EMBL" id="WCO68758.1"/>
    </source>
</evidence>
<comment type="similarity">
    <text evidence="2">Belongs to the FPG family.</text>
</comment>
<evidence type="ECO:0000256" key="7">
    <source>
        <dbReference type="ARBA" id="ARBA00022801"/>
    </source>
</evidence>
<dbReference type="InterPro" id="IPR012319">
    <property type="entry name" value="FPG_cat"/>
</dbReference>
<evidence type="ECO:0000256" key="5">
    <source>
        <dbReference type="ARBA" id="ARBA00022763"/>
    </source>
</evidence>
<evidence type="ECO:0000256" key="13">
    <source>
        <dbReference type="ARBA" id="ARBA00023295"/>
    </source>
</evidence>
<keyword evidence="7" id="KW-0378">Hydrolase</keyword>
<dbReference type="GO" id="GO:0003684">
    <property type="term" value="F:damaged DNA binding"/>
    <property type="evidence" value="ECO:0007669"/>
    <property type="project" value="InterPro"/>
</dbReference>
<dbReference type="InterPro" id="IPR000214">
    <property type="entry name" value="Znf_DNA_glyclase/AP_lyase"/>
</dbReference>
<dbReference type="GO" id="GO:0006284">
    <property type="term" value="P:base-excision repair"/>
    <property type="evidence" value="ECO:0007669"/>
    <property type="project" value="InterPro"/>
</dbReference>
<feature type="domain" description="Formamidopyrimidine-DNA glycosylase catalytic" evidence="16">
    <location>
        <begin position="2"/>
        <end position="137"/>
    </location>
</feature>
<evidence type="ECO:0000256" key="14">
    <source>
        <dbReference type="PROSITE-ProRule" id="PRU00391"/>
    </source>
</evidence>
<dbReference type="EMBL" id="CP116942">
    <property type="protein sequence ID" value="WCO68758.1"/>
    <property type="molecule type" value="Genomic_DNA"/>
</dbReference>
<evidence type="ECO:0000256" key="6">
    <source>
        <dbReference type="ARBA" id="ARBA00022771"/>
    </source>
</evidence>
<protein>
    <recommendedName>
        <fullName evidence="3">DNA-(apurinic or apyrimidinic site) lyase</fullName>
        <ecNumber evidence="3">4.2.99.18</ecNumber>
    </recommendedName>
</protein>
<accession>A0AAE9YCN6</accession>
<dbReference type="RefSeq" id="WP_272738274.1">
    <property type="nucleotide sequence ID" value="NZ_CP116942.1"/>
</dbReference>
<organism evidence="17 18">
    <name type="scientific">Iamia majanohamensis</name>
    <dbReference type="NCBI Taxonomy" id="467976"/>
    <lineage>
        <taxon>Bacteria</taxon>
        <taxon>Bacillati</taxon>
        <taxon>Actinomycetota</taxon>
        <taxon>Acidimicrobiia</taxon>
        <taxon>Acidimicrobiales</taxon>
        <taxon>Iamiaceae</taxon>
        <taxon>Iamia</taxon>
    </lineage>
</organism>
<sequence length="277" mass="31149">MPEGHTVHRHARQQRKELVGHALATDVVQDRFAASAARLDGQVLTDVEAWGKHLFQTWEGGDVVHVHLGLYGKWRRQPAPPPPMRGAVRLRLVGPTRAWDLAGATACELLGPDETDAIVARLGPDPLRPEADPQRFLDRVARSRAPIGTLLLDQTAVAGIGNLYRAEILFLQGIHPERPARDLRPQEREGLWVETVHQLRLGLRRGKIVTRRAAEVDVTPSRLPRSEAHYVYHRDTCRVCGGPIRRTELAARRIDLCPRCQPRRPRRDHTPPVPPEP</sequence>
<keyword evidence="8" id="KW-0862">Zinc</keyword>
<dbReference type="EC" id="4.2.99.18" evidence="3"/>
<dbReference type="InterPro" id="IPR015886">
    <property type="entry name" value="H2TH_FPG"/>
</dbReference>
<evidence type="ECO:0000256" key="3">
    <source>
        <dbReference type="ARBA" id="ARBA00012720"/>
    </source>
</evidence>
<dbReference type="Gene3D" id="3.20.190.10">
    <property type="entry name" value="MutM-like, N-terminal"/>
    <property type="match status" value="1"/>
</dbReference>
<evidence type="ECO:0000256" key="2">
    <source>
        <dbReference type="ARBA" id="ARBA00009409"/>
    </source>
</evidence>
<dbReference type="InterPro" id="IPR010663">
    <property type="entry name" value="Znf_FPG/IleRS"/>
</dbReference>
<dbReference type="SUPFAM" id="SSF81624">
    <property type="entry name" value="N-terminal domain of MutM-like DNA repair proteins"/>
    <property type="match status" value="1"/>
</dbReference>
<dbReference type="SMART" id="SM00898">
    <property type="entry name" value="Fapy_DNA_glyco"/>
    <property type="match status" value="1"/>
</dbReference>
<dbReference type="InterPro" id="IPR035937">
    <property type="entry name" value="FPG_N"/>
</dbReference>
<dbReference type="PANTHER" id="PTHR42697:SF3">
    <property type="entry name" value="ENDONUCLEASE 8 1"/>
    <property type="match status" value="1"/>
</dbReference>
<dbReference type="PROSITE" id="PS51066">
    <property type="entry name" value="ZF_FPG_2"/>
    <property type="match status" value="1"/>
</dbReference>
<dbReference type="PROSITE" id="PS51068">
    <property type="entry name" value="FPG_CAT"/>
    <property type="match status" value="1"/>
</dbReference>
<dbReference type="KEGG" id="ima:PO878_08470"/>
<dbReference type="GO" id="GO:0008270">
    <property type="term" value="F:zinc ion binding"/>
    <property type="evidence" value="ECO:0007669"/>
    <property type="project" value="UniProtKB-KW"/>
</dbReference>
<evidence type="ECO:0000256" key="11">
    <source>
        <dbReference type="ARBA" id="ARBA00023239"/>
    </source>
</evidence>
<keyword evidence="5" id="KW-0227">DNA damage</keyword>